<feature type="region of interest" description="Disordered" evidence="1">
    <location>
        <begin position="1"/>
        <end position="28"/>
    </location>
</feature>
<name>J9G7U3_9ZZZZ</name>
<comment type="caution">
    <text evidence="2">The sequence shown here is derived from an EMBL/GenBank/DDBJ whole genome shotgun (WGS) entry which is preliminary data.</text>
</comment>
<protein>
    <submittedName>
        <fullName evidence="2">Uncharacterized protein</fullName>
    </submittedName>
</protein>
<accession>J9G7U3</accession>
<organism evidence="2">
    <name type="scientific">gut metagenome</name>
    <dbReference type="NCBI Taxonomy" id="749906"/>
    <lineage>
        <taxon>unclassified sequences</taxon>
        <taxon>metagenomes</taxon>
        <taxon>organismal metagenomes</taxon>
    </lineage>
</organism>
<evidence type="ECO:0000256" key="1">
    <source>
        <dbReference type="SAM" id="MobiDB-lite"/>
    </source>
</evidence>
<dbReference type="AlphaFoldDB" id="J9G7U3"/>
<reference evidence="2" key="1">
    <citation type="journal article" date="2012" name="PLoS ONE">
        <title>Gene sets for utilization of primary and secondary nutrition supplies in the distal gut of endangered iberian lynx.</title>
        <authorList>
            <person name="Alcaide M."/>
            <person name="Messina E."/>
            <person name="Richter M."/>
            <person name="Bargiela R."/>
            <person name="Peplies J."/>
            <person name="Huws S.A."/>
            <person name="Newbold C.J."/>
            <person name="Golyshin P.N."/>
            <person name="Simon M.A."/>
            <person name="Lopez G."/>
            <person name="Yakimov M.M."/>
            <person name="Ferrer M."/>
        </authorList>
    </citation>
    <scope>NUCLEOTIDE SEQUENCE</scope>
</reference>
<evidence type="ECO:0000313" key="2">
    <source>
        <dbReference type="EMBL" id="EJW97852.1"/>
    </source>
</evidence>
<sequence length="49" mass="5513">MKEADTNKRVSASFDFTPTDSNKREGKQIGNLVRFIGGKQKRCPERIGT</sequence>
<feature type="non-terminal residue" evidence="2">
    <location>
        <position position="49"/>
    </location>
</feature>
<proteinExistence type="predicted"/>
<gene>
    <name evidence="2" type="ORF">EVA_14041</name>
</gene>
<dbReference type="EMBL" id="AMCI01004551">
    <property type="protein sequence ID" value="EJW97852.1"/>
    <property type="molecule type" value="Genomic_DNA"/>
</dbReference>